<keyword evidence="1" id="KW-0540">Nuclease</keyword>
<name>A0A8S5LXE6_9CAUD</name>
<keyword evidence="1" id="KW-0378">Hydrolase</keyword>
<keyword evidence="1" id="KW-0255">Endonuclease</keyword>
<evidence type="ECO:0000313" key="1">
    <source>
        <dbReference type="EMBL" id="DAD74527.1"/>
    </source>
</evidence>
<organism evidence="1">
    <name type="scientific">Siphoviridae sp. ctPL34</name>
    <dbReference type="NCBI Taxonomy" id="2826322"/>
    <lineage>
        <taxon>Viruses</taxon>
        <taxon>Duplodnaviria</taxon>
        <taxon>Heunggongvirae</taxon>
        <taxon>Uroviricota</taxon>
        <taxon>Caudoviricetes</taxon>
    </lineage>
</organism>
<proteinExistence type="predicted"/>
<accession>A0A8S5LXE6</accession>
<sequence>MSVRTYSELIELPDWDSRLRYLQTFSDPYARTFGEGRYLNQRFYHSPEWKRSRDITIARDLGRDLGIEGMEIQGKLLVHHMNPMQPEDLIDFNPAVLDPEYLITVCHDTHNAIHYGFARESELIERREGDTKLW</sequence>
<dbReference type="EMBL" id="BK014761">
    <property type="protein sequence ID" value="DAD74527.1"/>
    <property type="molecule type" value="Genomic_DNA"/>
</dbReference>
<protein>
    <submittedName>
        <fullName evidence="1">HNH endonuclease bacteriophage, HNH Endonuclease, DNA.52A</fullName>
    </submittedName>
</protein>
<dbReference type="GO" id="GO:0004519">
    <property type="term" value="F:endonuclease activity"/>
    <property type="evidence" value="ECO:0007669"/>
    <property type="project" value="UniProtKB-KW"/>
</dbReference>
<reference evidence="1" key="1">
    <citation type="journal article" date="2021" name="Proc. Natl. Acad. Sci. U.S.A.">
        <title>A Catalog of Tens of Thousands of Viruses from Human Metagenomes Reveals Hidden Associations with Chronic Diseases.</title>
        <authorList>
            <person name="Tisza M.J."/>
            <person name="Buck C.B."/>
        </authorList>
    </citation>
    <scope>NUCLEOTIDE SEQUENCE</scope>
    <source>
        <strain evidence="1">CtPL34</strain>
    </source>
</reference>